<feature type="transmembrane region" description="Helical" evidence="5">
    <location>
        <begin position="49"/>
        <end position="71"/>
    </location>
</feature>
<evidence type="ECO:0000256" key="1">
    <source>
        <dbReference type="ARBA" id="ARBA00004141"/>
    </source>
</evidence>
<keyword evidence="8" id="KW-1185">Reference proteome</keyword>
<sequence length="148" mass="17058">MMKQKQILFFILAGGLSALVELSLMKTFSHYLPSYIPLEKNWHGISYPLSNIISTTFAVIFNYLLSIGFVFERGRHSKKREFTYFMFVSFLSTLLSLVVFNILFNRIIHTPINLIVYTLSPIILCKVLAIILISILNFSIKKKLIFNG</sequence>
<keyword evidence="3 5" id="KW-1133">Transmembrane helix</keyword>
<dbReference type="AlphaFoldDB" id="A0A845PYE2"/>
<dbReference type="Pfam" id="PF04138">
    <property type="entry name" value="GtrA_DPMS_TM"/>
    <property type="match status" value="1"/>
</dbReference>
<name>A0A845PYE2_9FLAO</name>
<dbReference type="EMBL" id="JAAABJ010000543">
    <property type="protein sequence ID" value="NAW51477.1"/>
    <property type="molecule type" value="Genomic_DNA"/>
</dbReference>
<comment type="caution">
    <text evidence="7">The sequence shown here is derived from an EMBL/GenBank/DDBJ whole genome shotgun (WGS) entry which is preliminary data.</text>
</comment>
<organism evidence="7 8">
    <name type="scientific">Elizabethkingia argenteiflava</name>
    <dbReference type="NCBI Taxonomy" id="2681556"/>
    <lineage>
        <taxon>Bacteria</taxon>
        <taxon>Pseudomonadati</taxon>
        <taxon>Bacteroidota</taxon>
        <taxon>Flavobacteriia</taxon>
        <taxon>Flavobacteriales</taxon>
        <taxon>Weeksellaceae</taxon>
        <taxon>Elizabethkingia</taxon>
    </lineage>
</organism>
<evidence type="ECO:0000256" key="5">
    <source>
        <dbReference type="SAM" id="Phobius"/>
    </source>
</evidence>
<feature type="domain" description="GtrA/DPMS transmembrane" evidence="6">
    <location>
        <begin position="10"/>
        <end position="146"/>
    </location>
</feature>
<reference evidence="7 8" key="1">
    <citation type="submission" date="2019-11" db="EMBL/GenBank/DDBJ databases">
        <title>Characterization of Elizabethkingia argenteiflava sp. nov., isolated from inner surface of Soybean Pods.</title>
        <authorList>
            <person name="Mo S."/>
        </authorList>
    </citation>
    <scope>NUCLEOTIDE SEQUENCE [LARGE SCALE GENOMIC DNA]</scope>
    <source>
        <strain evidence="7 8">YB22</strain>
    </source>
</reference>
<evidence type="ECO:0000313" key="8">
    <source>
        <dbReference type="Proteomes" id="UP000553459"/>
    </source>
</evidence>
<proteinExistence type="predicted"/>
<keyword evidence="2 5" id="KW-0812">Transmembrane</keyword>
<accession>A0A845PYE2</accession>
<dbReference type="InterPro" id="IPR007267">
    <property type="entry name" value="GtrA_DPMS_TM"/>
</dbReference>
<gene>
    <name evidence="7" type="ORF">GNY06_08825</name>
</gene>
<evidence type="ECO:0000256" key="2">
    <source>
        <dbReference type="ARBA" id="ARBA00022692"/>
    </source>
</evidence>
<dbReference type="GO" id="GO:0000271">
    <property type="term" value="P:polysaccharide biosynthetic process"/>
    <property type="evidence" value="ECO:0007669"/>
    <property type="project" value="InterPro"/>
</dbReference>
<evidence type="ECO:0000256" key="3">
    <source>
        <dbReference type="ARBA" id="ARBA00022989"/>
    </source>
</evidence>
<evidence type="ECO:0000259" key="6">
    <source>
        <dbReference type="Pfam" id="PF04138"/>
    </source>
</evidence>
<comment type="subcellular location">
    <subcellularLocation>
        <location evidence="1">Membrane</location>
        <topology evidence="1">Multi-pass membrane protein</topology>
    </subcellularLocation>
</comment>
<dbReference type="GO" id="GO:0016020">
    <property type="term" value="C:membrane"/>
    <property type="evidence" value="ECO:0007669"/>
    <property type="project" value="UniProtKB-SubCell"/>
</dbReference>
<feature type="transmembrane region" description="Helical" evidence="5">
    <location>
        <begin position="114"/>
        <end position="138"/>
    </location>
</feature>
<feature type="transmembrane region" description="Helical" evidence="5">
    <location>
        <begin position="83"/>
        <end position="108"/>
    </location>
</feature>
<keyword evidence="4 5" id="KW-0472">Membrane</keyword>
<dbReference type="Proteomes" id="UP000553459">
    <property type="component" value="Unassembled WGS sequence"/>
</dbReference>
<evidence type="ECO:0000313" key="7">
    <source>
        <dbReference type="EMBL" id="NAW51477.1"/>
    </source>
</evidence>
<dbReference type="RefSeq" id="WP_166519756.1">
    <property type="nucleotide sequence ID" value="NZ_JAAABJ010000543.1"/>
</dbReference>
<evidence type="ECO:0000256" key="4">
    <source>
        <dbReference type="ARBA" id="ARBA00023136"/>
    </source>
</evidence>
<protein>
    <submittedName>
        <fullName evidence="7">GtrA family protein</fullName>
    </submittedName>
</protein>